<gene>
    <name evidence="1" type="ORF">NMSP_0952</name>
</gene>
<dbReference type="KEGG" id="nct:NMSP_0952"/>
<dbReference type="GeneID" id="32901413"/>
<protein>
    <submittedName>
        <fullName evidence="1">Uncharacterized protein</fullName>
    </submittedName>
</protein>
<organism evidence="1 2">
    <name type="scientific">Candidatus Nitrosomarinus catalinensis</name>
    <dbReference type="NCBI Taxonomy" id="1898749"/>
    <lineage>
        <taxon>Archaea</taxon>
        <taxon>Nitrososphaerota</taxon>
        <taxon>Nitrososphaeria</taxon>
        <taxon>Nitrosopumilales</taxon>
        <taxon>Nitrosopumilaceae</taxon>
        <taxon>Candidatus Nitrosomarinus</taxon>
    </lineage>
</organism>
<evidence type="ECO:0000313" key="1">
    <source>
        <dbReference type="EMBL" id="ARS64571.1"/>
    </source>
</evidence>
<reference evidence="1 2" key="1">
    <citation type="journal article" date="2017" name="Environ. Microbiol.">
        <title>Genome and epigenome of a novel marine Thaumarchaeota strain suggest viral infection, phosphorothioation DNA modification and multiple restriction systems.</title>
        <authorList>
            <person name="Ahlgren N.A."/>
            <person name="Chen Y."/>
            <person name="Needham D.M."/>
            <person name="Parada A.E."/>
            <person name="Sachdeva R."/>
            <person name="Trinh V."/>
            <person name="Chen T."/>
            <person name="Fuhrman J.A."/>
        </authorList>
    </citation>
    <scope>NUCLEOTIDE SEQUENCE [LARGE SCALE GENOMIC DNA]</scope>
    <source>
        <strain evidence="1 2">SPOT01</strain>
    </source>
</reference>
<accession>A0A2Z2HKK7</accession>
<dbReference type="EMBL" id="CP021324">
    <property type="protein sequence ID" value="ARS64571.1"/>
    <property type="molecule type" value="Genomic_DNA"/>
</dbReference>
<dbReference type="RefSeq" id="WP_086907653.1">
    <property type="nucleotide sequence ID" value="NZ_CP021324.1"/>
</dbReference>
<dbReference type="OrthoDB" id="9070at2157"/>
<dbReference type="Proteomes" id="UP000249949">
    <property type="component" value="Chromosome"/>
</dbReference>
<keyword evidence="2" id="KW-1185">Reference proteome</keyword>
<dbReference type="AlphaFoldDB" id="A0A2Z2HKK7"/>
<name>A0A2Z2HKK7_9ARCH</name>
<proteinExistence type="predicted"/>
<evidence type="ECO:0000313" key="2">
    <source>
        <dbReference type="Proteomes" id="UP000249949"/>
    </source>
</evidence>
<sequence>MPHIVLDQKINLFDFAILFKPLFQKSPLIKIHEMYTDVQGKNALFSTVVIDNSHHDYFIQVMTGKDRTTIRLLPATDPEKTDAVKQSLANLCLEIQKCYPDMNIIKSNLWDFLKTPIANE</sequence>